<dbReference type="EMBL" id="MGEH01000017">
    <property type="protein sequence ID" value="OGL79130.1"/>
    <property type="molecule type" value="Genomic_DNA"/>
</dbReference>
<gene>
    <name evidence="1" type="ORF">A3E39_04170</name>
</gene>
<evidence type="ECO:0000313" key="1">
    <source>
        <dbReference type="EMBL" id="OGL79130.1"/>
    </source>
</evidence>
<comment type="caution">
    <text evidence="1">The sequence shown here is derived from an EMBL/GenBank/DDBJ whole genome shotgun (WGS) entry which is preliminary data.</text>
</comment>
<dbReference type="STRING" id="1802399.A3E39_04170"/>
<evidence type="ECO:0000313" key="2">
    <source>
        <dbReference type="Proteomes" id="UP000176603"/>
    </source>
</evidence>
<accession>A0A1F7ULF3</accession>
<organism evidence="1 2">
    <name type="scientific">Candidatus Uhrbacteria bacterium RIFCSPHIGHO2_12_FULL_60_25</name>
    <dbReference type="NCBI Taxonomy" id="1802399"/>
    <lineage>
        <taxon>Bacteria</taxon>
        <taxon>Candidatus Uhriibacteriota</taxon>
    </lineage>
</organism>
<proteinExistence type="predicted"/>
<reference evidence="1 2" key="1">
    <citation type="journal article" date="2016" name="Nat. Commun.">
        <title>Thousands of microbial genomes shed light on interconnected biogeochemical processes in an aquifer system.</title>
        <authorList>
            <person name="Anantharaman K."/>
            <person name="Brown C.T."/>
            <person name="Hug L.A."/>
            <person name="Sharon I."/>
            <person name="Castelle C.J."/>
            <person name="Probst A.J."/>
            <person name="Thomas B.C."/>
            <person name="Singh A."/>
            <person name="Wilkins M.J."/>
            <person name="Karaoz U."/>
            <person name="Brodie E.L."/>
            <person name="Williams K.H."/>
            <person name="Hubbard S.S."/>
            <person name="Banfield J.F."/>
        </authorList>
    </citation>
    <scope>NUCLEOTIDE SEQUENCE [LARGE SCALE GENOMIC DNA]</scope>
</reference>
<name>A0A1F7ULF3_9BACT</name>
<dbReference type="AlphaFoldDB" id="A0A1F7ULF3"/>
<dbReference type="Proteomes" id="UP000176603">
    <property type="component" value="Unassembled WGS sequence"/>
</dbReference>
<protein>
    <submittedName>
        <fullName evidence="1">Uncharacterized protein</fullName>
    </submittedName>
</protein>
<sequence length="200" mass="23170">MSYARAQHERQKADQWSASGNGLSWTRNWTSSDRALRSWNRIQDCLKSLQRTFLREVYGAHADSVSRGLKERPEDLEAGDVILVANPEVNRVETWLIAADHTWGSEWLLMRLGRGDHNPSSEFAIPESAPCGPFVVSYEVQAVIRKGASELVRRVGWVRERWVRKAEAKRERYKRRTTLTVRMEPKRFPPDLVPGVRDEW</sequence>